<proteinExistence type="predicted"/>
<dbReference type="VEuPathDB" id="TriTrypDB:Lsey_0090_0090"/>
<organism evidence="1 2">
    <name type="scientific">Leptomonas seymouri</name>
    <dbReference type="NCBI Taxonomy" id="5684"/>
    <lineage>
        <taxon>Eukaryota</taxon>
        <taxon>Discoba</taxon>
        <taxon>Euglenozoa</taxon>
        <taxon>Kinetoplastea</taxon>
        <taxon>Metakinetoplastina</taxon>
        <taxon>Trypanosomatida</taxon>
        <taxon>Trypanosomatidae</taxon>
        <taxon>Leishmaniinae</taxon>
        <taxon>Leptomonas</taxon>
    </lineage>
</organism>
<gene>
    <name evidence="1" type="ORF">ABL78_3525</name>
</gene>
<dbReference type="OMA" id="SALPMMH"/>
<evidence type="ECO:0000313" key="1">
    <source>
        <dbReference type="EMBL" id="KPI87391.1"/>
    </source>
</evidence>
<keyword evidence="2" id="KW-1185">Reference proteome</keyword>
<dbReference type="OrthoDB" id="265794at2759"/>
<dbReference type="AlphaFoldDB" id="A0A0N1PC35"/>
<name>A0A0N1PC35_LEPSE</name>
<comment type="caution">
    <text evidence="1">The sequence shown here is derived from an EMBL/GenBank/DDBJ whole genome shotgun (WGS) entry which is preliminary data.</text>
</comment>
<accession>A0A0N1PC35</accession>
<protein>
    <submittedName>
        <fullName evidence="1">Uncharacterized protein</fullName>
    </submittedName>
</protein>
<reference evidence="1 2" key="1">
    <citation type="journal article" date="2015" name="PLoS Pathog.">
        <title>Leptomonas seymouri: Adaptations to the Dixenous Life Cycle Analyzed by Genome Sequencing, Transcriptome Profiling and Co-infection with Leishmania donovani.</title>
        <authorList>
            <person name="Kraeva N."/>
            <person name="Butenko A."/>
            <person name="Hlavacova J."/>
            <person name="Kostygov A."/>
            <person name="Myskova J."/>
            <person name="Grybchuk D."/>
            <person name="Lestinova T."/>
            <person name="Votypka J."/>
            <person name="Volf P."/>
            <person name="Opperdoes F."/>
            <person name="Flegontov P."/>
            <person name="Lukes J."/>
            <person name="Yurchenko V."/>
        </authorList>
    </citation>
    <scope>NUCLEOTIDE SEQUENCE [LARGE SCALE GENOMIC DNA]</scope>
    <source>
        <strain evidence="1 2">ATCC 30220</strain>
    </source>
</reference>
<dbReference type="EMBL" id="LJSK01000090">
    <property type="protein sequence ID" value="KPI87391.1"/>
    <property type="molecule type" value="Genomic_DNA"/>
</dbReference>
<evidence type="ECO:0000313" key="2">
    <source>
        <dbReference type="Proteomes" id="UP000038009"/>
    </source>
</evidence>
<dbReference type="Proteomes" id="UP000038009">
    <property type="component" value="Unassembled WGS sequence"/>
</dbReference>
<sequence length="431" mass="45236">MSIWAISPTDGVENSASFVRNSIAWDQLLDNLDLQMSSDSSDNNADGLLKPYSSPFAEDLQNYSDNNFKLHPLTEEPREYTKQTKLVSAISEGDDVYARGDEHDSPANRKLPDNALAAFCPSSGLIAATKIRRTASGSSEPADMDQASKSCFLVNGAPHFITEERHDTKQNRAVLAPKKVAAEKTPGSAARQQLQAGSDALVPTTMIASNDASASTAWAYAPKPAADTPMSLQSPPKYEAVRVVSGNHGMASSPDFAASSPSSVKTSNVAYFAADGNMPMGALPVMPVPYTLSRAPMPVSAATFFTGNANVAGSAASAANSLVSCVYVDSNFCLHAAPGNGFALTSTTPSACPPPPPPQLTHESAETAAVLQGVFSMSGVSPMQYTAAYVADESMFQPSGPSMPVLQSSAGAWGGTKAWMFHDGRWIPLSV</sequence>